<keyword evidence="3" id="KW-1185">Reference proteome</keyword>
<proteinExistence type="predicted"/>
<accession>A0A9N9PA92</accession>
<feature type="signal peptide" evidence="1">
    <location>
        <begin position="1"/>
        <end position="24"/>
    </location>
</feature>
<feature type="chain" id="PRO_5040341355" evidence="1">
    <location>
        <begin position="25"/>
        <end position="62"/>
    </location>
</feature>
<reference evidence="2" key="1">
    <citation type="submission" date="2021-06" db="EMBL/GenBank/DDBJ databases">
        <authorList>
            <person name="Kallberg Y."/>
            <person name="Tangrot J."/>
            <person name="Rosling A."/>
        </authorList>
    </citation>
    <scope>NUCLEOTIDE SEQUENCE</scope>
    <source>
        <strain evidence="2">MA453B</strain>
    </source>
</reference>
<name>A0A9N9PA92_9GLOM</name>
<evidence type="ECO:0000313" key="2">
    <source>
        <dbReference type="EMBL" id="CAG8803878.1"/>
    </source>
</evidence>
<evidence type="ECO:0000256" key="1">
    <source>
        <dbReference type="SAM" id="SignalP"/>
    </source>
</evidence>
<comment type="caution">
    <text evidence="2">The sequence shown here is derived from an EMBL/GenBank/DDBJ whole genome shotgun (WGS) entry which is preliminary data.</text>
</comment>
<dbReference type="Proteomes" id="UP000789405">
    <property type="component" value="Unassembled WGS sequence"/>
</dbReference>
<sequence length="62" mass="7298">DIIVYLALLVLPLFWSTNFQEVFSKILVNYTKLTDEKKWRIKELSDAINISRQLKEGEAENI</sequence>
<protein>
    <submittedName>
        <fullName evidence="2">12177_t:CDS:1</fullName>
    </submittedName>
</protein>
<keyword evidence="1" id="KW-0732">Signal</keyword>
<gene>
    <name evidence="2" type="ORF">DERYTH_LOCUS23983</name>
</gene>
<organism evidence="2 3">
    <name type="scientific">Dentiscutata erythropus</name>
    <dbReference type="NCBI Taxonomy" id="1348616"/>
    <lineage>
        <taxon>Eukaryota</taxon>
        <taxon>Fungi</taxon>
        <taxon>Fungi incertae sedis</taxon>
        <taxon>Mucoromycota</taxon>
        <taxon>Glomeromycotina</taxon>
        <taxon>Glomeromycetes</taxon>
        <taxon>Diversisporales</taxon>
        <taxon>Gigasporaceae</taxon>
        <taxon>Dentiscutata</taxon>
    </lineage>
</organism>
<evidence type="ECO:0000313" key="3">
    <source>
        <dbReference type="Proteomes" id="UP000789405"/>
    </source>
</evidence>
<feature type="non-terminal residue" evidence="2">
    <location>
        <position position="1"/>
    </location>
</feature>
<dbReference type="AlphaFoldDB" id="A0A9N9PA92"/>
<dbReference type="EMBL" id="CAJVPY010038375">
    <property type="protein sequence ID" value="CAG8803878.1"/>
    <property type="molecule type" value="Genomic_DNA"/>
</dbReference>